<protein>
    <recommendedName>
        <fullName evidence="9">ATP synthase I chain</fullName>
    </recommendedName>
</protein>
<dbReference type="GO" id="GO:0005886">
    <property type="term" value="C:plasma membrane"/>
    <property type="evidence" value="ECO:0007669"/>
    <property type="project" value="UniProtKB-SubCell"/>
</dbReference>
<dbReference type="InterPro" id="IPR005598">
    <property type="entry name" value="ATP_synth_I"/>
</dbReference>
<proteinExistence type="predicted"/>
<evidence type="ECO:0000313" key="8">
    <source>
        <dbReference type="Proteomes" id="UP000006556"/>
    </source>
</evidence>
<dbReference type="AlphaFoldDB" id="A5CYE9"/>
<evidence type="ECO:0008006" key="9">
    <source>
        <dbReference type="Google" id="ProtNLM"/>
    </source>
</evidence>
<organism evidence="7 8">
    <name type="scientific">Pelotomaculum thermopropionicum (strain DSM 13744 / JCM 10971 / SI)</name>
    <dbReference type="NCBI Taxonomy" id="370438"/>
    <lineage>
        <taxon>Bacteria</taxon>
        <taxon>Bacillati</taxon>
        <taxon>Bacillota</taxon>
        <taxon>Clostridia</taxon>
        <taxon>Eubacteriales</taxon>
        <taxon>Desulfotomaculaceae</taxon>
        <taxon>Pelotomaculum</taxon>
    </lineage>
</organism>
<feature type="transmembrane region" description="Helical" evidence="6">
    <location>
        <begin position="36"/>
        <end position="55"/>
    </location>
</feature>
<evidence type="ECO:0000256" key="3">
    <source>
        <dbReference type="ARBA" id="ARBA00022692"/>
    </source>
</evidence>
<reference evidence="8" key="1">
    <citation type="journal article" date="2008" name="Genome Res.">
        <title>The genome of Pelotomaculum thermopropionicum reveals niche-associated evolution in anaerobic microbiota.</title>
        <authorList>
            <person name="Kosaka T."/>
            <person name="Kato S."/>
            <person name="Shimoyama T."/>
            <person name="Ishii S."/>
            <person name="Abe T."/>
            <person name="Watanabe K."/>
        </authorList>
    </citation>
    <scope>NUCLEOTIDE SEQUENCE [LARGE SCALE GENOMIC DNA]</scope>
    <source>
        <strain evidence="8">DSM 13744 / JCM 10971 / SI</strain>
    </source>
</reference>
<dbReference type="Pfam" id="PF03899">
    <property type="entry name" value="ATP-synt_I"/>
    <property type="match status" value="1"/>
</dbReference>
<evidence type="ECO:0000256" key="2">
    <source>
        <dbReference type="ARBA" id="ARBA00022475"/>
    </source>
</evidence>
<keyword evidence="2" id="KW-1003">Cell membrane</keyword>
<dbReference type="KEGG" id="pth:PTH_2819"/>
<sequence>MRDWDFEGQIVRALRIAGFLLVFFCLTLVFRPHDPIIWGFAVGTAVSMWNAFFLAKRLCSITGVLRGAAVEEAKARVAGGFAVRFITVLAVLFLVARTGWANLYATAAGLFIVPCIFTFGAAAISIREAREAGPLKYK</sequence>
<name>A5CYE9_PELTS</name>
<dbReference type="EMBL" id="AP009389">
    <property type="protein sequence ID" value="BAF61000.1"/>
    <property type="molecule type" value="Genomic_DNA"/>
</dbReference>
<keyword evidence="8" id="KW-1185">Reference proteome</keyword>
<keyword evidence="5 6" id="KW-0472">Membrane</keyword>
<feature type="transmembrane region" description="Helical" evidence="6">
    <location>
        <begin position="102"/>
        <end position="126"/>
    </location>
</feature>
<accession>A5CYE9</accession>
<gene>
    <name evidence="7" type="ordered locus">PTH_2819</name>
</gene>
<feature type="transmembrane region" description="Helical" evidence="6">
    <location>
        <begin position="75"/>
        <end position="96"/>
    </location>
</feature>
<evidence type="ECO:0000256" key="4">
    <source>
        <dbReference type="ARBA" id="ARBA00022989"/>
    </source>
</evidence>
<keyword evidence="4 6" id="KW-1133">Transmembrane helix</keyword>
<dbReference type="Proteomes" id="UP000006556">
    <property type="component" value="Chromosome"/>
</dbReference>
<dbReference type="HOGENOM" id="CLU_1853319_0_0_9"/>
<comment type="subcellular location">
    <subcellularLocation>
        <location evidence="1">Cell membrane</location>
        <topology evidence="1">Multi-pass membrane protein</topology>
    </subcellularLocation>
</comment>
<evidence type="ECO:0000256" key="5">
    <source>
        <dbReference type="ARBA" id="ARBA00023136"/>
    </source>
</evidence>
<keyword evidence="3 6" id="KW-0812">Transmembrane</keyword>
<evidence type="ECO:0000313" key="7">
    <source>
        <dbReference type="EMBL" id="BAF61000.1"/>
    </source>
</evidence>
<dbReference type="STRING" id="370438.PTH_2819"/>
<evidence type="ECO:0000256" key="1">
    <source>
        <dbReference type="ARBA" id="ARBA00004651"/>
    </source>
</evidence>
<evidence type="ECO:0000256" key="6">
    <source>
        <dbReference type="SAM" id="Phobius"/>
    </source>
</evidence>
<dbReference type="eggNOG" id="ENOG5033KI6">
    <property type="taxonomic scope" value="Bacteria"/>
</dbReference>
<feature type="transmembrane region" description="Helical" evidence="6">
    <location>
        <begin position="12"/>
        <end position="30"/>
    </location>
</feature>